<comment type="pathway">
    <text evidence="4 6">Amino-acid degradation; L-kynurenine degradation; L-alanine and anthranilate from L-kynurenine: step 1/1.</text>
</comment>
<comment type="subunit">
    <text evidence="4 6">Homodimer.</text>
</comment>
<organism evidence="7 8">
    <name type="scientific">Lutimonas vermicola</name>
    <dbReference type="NCBI Taxonomy" id="414288"/>
    <lineage>
        <taxon>Bacteria</taxon>
        <taxon>Pseudomonadati</taxon>
        <taxon>Bacteroidota</taxon>
        <taxon>Flavobacteriia</taxon>
        <taxon>Flavobacteriales</taxon>
        <taxon>Flavobacteriaceae</taxon>
        <taxon>Lutimonas</taxon>
    </lineage>
</organism>
<keyword evidence="3 4" id="KW-0663">Pyridoxal phosphate</keyword>
<evidence type="ECO:0000256" key="2">
    <source>
        <dbReference type="ARBA" id="ARBA00022801"/>
    </source>
</evidence>
<sequence>MEYLNTEEFALMMDNSDPLKKYRNEFYFPKHSNGEEALYLCGNSLGLQPKSARDYIEAVLDDWRNLGVKGHFEGAHPFTTYHESLGEQMARIVGAKKEEVVAMNSLTVNLHLMMVSFYRPEKDRFKILIEKNAFPSDQYAVKSQLEFHGYDPQTALLELEPRAGEDILRTEDILELIKNKGKEIALIMIGGLNYYTGQAFEMEKITQAGHHMGCTVGFDLAHGAGNLNLSLHDWGVDFAVWCTYKYMNSGPGGIAGCFVHERHIKRKDLPRFAGWWGHDKATRFLMDDTFVPIEGAEGWQMSNETVLSMAALKASLEIFEEVGMKALVGKSRLLTGYLEFLINSLGSERIQIITPKQPDARGAQLSIRVLNSDRSLFRAISDRGVIADWREPDVIRIAPAPLYNSYKDVFDFVQILKKELGL</sequence>
<comment type="function">
    <text evidence="4 6">Catalyzes the cleavage of L-kynurenine (L-Kyn) and L-3-hydroxykynurenine (L-3OHKyn) into anthranilic acid (AA) and 3-hydroxyanthranilic acid (3-OHAA), respectively.</text>
</comment>
<feature type="binding site" evidence="4">
    <location>
        <position position="222"/>
    </location>
    <ligand>
        <name>pyridoxal 5'-phosphate</name>
        <dbReference type="ChEBI" id="CHEBI:597326"/>
    </ligand>
</feature>
<dbReference type="InterPro" id="IPR015424">
    <property type="entry name" value="PyrdxlP-dep_Trfase"/>
</dbReference>
<dbReference type="Proteomes" id="UP001474120">
    <property type="component" value="Unassembled WGS sequence"/>
</dbReference>
<dbReference type="InterPro" id="IPR015422">
    <property type="entry name" value="PyrdxlP-dep_Trfase_small"/>
</dbReference>
<comment type="similarity">
    <text evidence="4 6">Belongs to the kynureninase family.</text>
</comment>
<feature type="binding site" evidence="4">
    <location>
        <position position="106"/>
    </location>
    <ligand>
        <name>pyridoxal 5'-phosphate</name>
        <dbReference type="ChEBI" id="CHEBI:597326"/>
    </ligand>
</feature>
<dbReference type="Pfam" id="PF22580">
    <property type="entry name" value="KYNU_C"/>
    <property type="match status" value="1"/>
</dbReference>
<dbReference type="SUPFAM" id="SSF53383">
    <property type="entry name" value="PLP-dependent transferases"/>
    <property type="match status" value="1"/>
</dbReference>
<name>A0ABU9L4A5_9FLAO</name>
<comment type="caution">
    <text evidence="7">The sequence shown here is derived from an EMBL/GenBank/DDBJ whole genome shotgun (WGS) entry which is preliminary data.</text>
</comment>
<evidence type="ECO:0000313" key="8">
    <source>
        <dbReference type="Proteomes" id="UP001474120"/>
    </source>
</evidence>
<dbReference type="InterPro" id="IPR015421">
    <property type="entry name" value="PyrdxlP-dep_Trfase_major"/>
</dbReference>
<dbReference type="InterPro" id="IPR010111">
    <property type="entry name" value="Kynureninase"/>
</dbReference>
<reference evidence="7 8" key="1">
    <citation type="submission" date="2024-04" db="EMBL/GenBank/DDBJ databases">
        <title>whole genome sequencing of Lutimonas vermicola strain IMCC1616.</title>
        <authorList>
            <person name="Bae S.S."/>
        </authorList>
    </citation>
    <scope>NUCLEOTIDE SEQUENCE [LARGE SCALE GENOMIC DNA]</scope>
    <source>
        <strain evidence="7 8">IMCC1616</strain>
    </source>
</reference>
<dbReference type="NCBIfam" id="TIGR01814">
    <property type="entry name" value="kynureninase"/>
    <property type="match status" value="1"/>
</dbReference>
<keyword evidence="1 4" id="KW-0662">Pyridine nucleotide biosynthesis</keyword>
<feature type="binding site" evidence="4">
    <location>
        <position position="244"/>
    </location>
    <ligand>
        <name>pyridoxal 5'-phosphate</name>
        <dbReference type="ChEBI" id="CHEBI:597326"/>
    </ligand>
</feature>
<dbReference type="EC" id="3.7.1.3" evidence="4 5"/>
<feature type="modified residue" description="N6-(pyridoxal phosphate)lysine" evidence="4">
    <location>
        <position position="245"/>
    </location>
</feature>
<comment type="catalytic activity">
    <reaction evidence="6">
        <text>3-hydroxy-L-kynurenine + H2O = 3-hydroxyanthranilate + L-alanine + H(+)</text>
        <dbReference type="Rhea" id="RHEA:25143"/>
        <dbReference type="ChEBI" id="CHEBI:15377"/>
        <dbReference type="ChEBI" id="CHEBI:15378"/>
        <dbReference type="ChEBI" id="CHEBI:36559"/>
        <dbReference type="ChEBI" id="CHEBI:57972"/>
        <dbReference type="ChEBI" id="CHEBI:58125"/>
        <dbReference type="EC" id="3.7.1.3"/>
    </reaction>
</comment>
<dbReference type="PANTHER" id="PTHR14084">
    <property type="entry name" value="KYNURENINASE"/>
    <property type="match status" value="1"/>
</dbReference>
<dbReference type="Gene3D" id="3.40.640.10">
    <property type="entry name" value="Type I PLP-dependent aspartate aminotransferase-like (Major domain)"/>
    <property type="match status" value="1"/>
</dbReference>
<accession>A0ABU9L4A5</accession>
<keyword evidence="8" id="KW-1185">Reference proteome</keyword>
<evidence type="ECO:0000313" key="7">
    <source>
        <dbReference type="EMBL" id="MEL4456221.1"/>
    </source>
</evidence>
<evidence type="ECO:0000256" key="1">
    <source>
        <dbReference type="ARBA" id="ARBA00022642"/>
    </source>
</evidence>
<feature type="binding site" evidence="4">
    <location>
        <position position="107"/>
    </location>
    <ligand>
        <name>pyridoxal 5'-phosphate</name>
        <dbReference type="ChEBI" id="CHEBI:597326"/>
    </ligand>
</feature>
<keyword evidence="2 4" id="KW-0378">Hydrolase</keyword>
<dbReference type="PANTHER" id="PTHR14084:SF0">
    <property type="entry name" value="KYNURENINASE"/>
    <property type="match status" value="1"/>
</dbReference>
<evidence type="ECO:0000256" key="6">
    <source>
        <dbReference type="PIRNR" id="PIRNR038800"/>
    </source>
</evidence>
<proteinExistence type="inferred from homology"/>
<evidence type="ECO:0000256" key="4">
    <source>
        <dbReference type="HAMAP-Rule" id="MF_01970"/>
    </source>
</evidence>
<dbReference type="HAMAP" id="MF_01970">
    <property type="entry name" value="Kynureninase"/>
    <property type="match status" value="1"/>
</dbReference>
<dbReference type="EMBL" id="JBCDNA010000002">
    <property type="protein sequence ID" value="MEL4456221.1"/>
    <property type="molecule type" value="Genomic_DNA"/>
</dbReference>
<evidence type="ECO:0000256" key="5">
    <source>
        <dbReference type="NCBIfam" id="TIGR01814"/>
    </source>
</evidence>
<protein>
    <recommendedName>
        <fullName evidence="4 5">Kynureninase</fullName>
        <ecNumber evidence="4 5">3.7.1.3</ecNumber>
    </recommendedName>
    <alternativeName>
        <fullName evidence="4">L-kynurenine hydrolase</fullName>
    </alternativeName>
</protein>
<comment type="catalytic activity">
    <reaction evidence="4 6">
        <text>L-kynurenine + H2O = anthranilate + L-alanine + H(+)</text>
        <dbReference type="Rhea" id="RHEA:16813"/>
        <dbReference type="ChEBI" id="CHEBI:15377"/>
        <dbReference type="ChEBI" id="CHEBI:15378"/>
        <dbReference type="ChEBI" id="CHEBI:16567"/>
        <dbReference type="ChEBI" id="CHEBI:57959"/>
        <dbReference type="ChEBI" id="CHEBI:57972"/>
        <dbReference type="EC" id="3.7.1.3"/>
    </reaction>
</comment>
<evidence type="ECO:0000256" key="3">
    <source>
        <dbReference type="ARBA" id="ARBA00022898"/>
    </source>
</evidence>
<feature type="binding site" evidence="4">
    <location>
        <position position="275"/>
    </location>
    <ligand>
        <name>pyridoxal 5'-phosphate</name>
        <dbReference type="ChEBI" id="CHEBI:597326"/>
    </ligand>
</feature>
<comment type="pathway">
    <text evidence="4 6">Cofactor biosynthesis; NAD(+) biosynthesis; quinolinate from L-kynurenine: step 2/3.</text>
</comment>
<comment type="caution">
    <text evidence="4">Lacks conserved residue(s) required for the propagation of feature annotation.</text>
</comment>
<feature type="binding site" evidence="4">
    <location>
        <position position="303"/>
    </location>
    <ligand>
        <name>pyridoxal 5'-phosphate</name>
        <dbReference type="ChEBI" id="CHEBI:597326"/>
    </ligand>
</feature>
<dbReference type="RefSeq" id="WP_342160293.1">
    <property type="nucleotide sequence ID" value="NZ_JBCDNA010000002.1"/>
</dbReference>
<dbReference type="PIRSF" id="PIRSF038800">
    <property type="entry name" value="KYNU"/>
    <property type="match status" value="1"/>
</dbReference>
<feature type="binding site" evidence="4">
    <location>
        <position position="219"/>
    </location>
    <ligand>
        <name>pyridoxal 5'-phosphate</name>
        <dbReference type="ChEBI" id="CHEBI:597326"/>
    </ligand>
</feature>
<feature type="binding site" evidence="4">
    <location>
        <begin position="134"/>
        <end position="137"/>
    </location>
    <ligand>
        <name>pyridoxal 5'-phosphate</name>
        <dbReference type="ChEBI" id="CHEBI:597326"/>
    </ligand>
</feature>
<dbReference type="GO" id="GO:0030429">
    <property type="term" value="F:kynureninase activity"/>
    <property type="evidence" value="ECO:0007669"/>
    <property type="project" value="UniProtKB-EC"/>
</dbReference>
<dbReference type="Gene3D" id="3.90.1150.10">
    <property type="entry name" value="Aspartate Aminotransferase, domain 1"/>
    <property type="match status" value="1"/>
</dbReference>
<comment type="cofactor">
    <cofactor evidence="4 6">
        <name>pyridoxal 5'-phosphate</name>
        <dbReference type="ChEBI" id="CHEBI:597326"/>
    </cofactor>
</comment>
<gene>
    <name evidence="4 7" type="primary">kynU</name>
    <name evidence="7" type="ORF">AABB81_09965</name>
</gene>